<dbReference type="PANTHER" id="PTHR43313">
    <property type="entry name" value="SHORT-CHAIN DEHYDROGENASE/REDUCTASE FAMILY 9C"/>
    <property type="match status" value="1"/>
</dbReference>
<keyword evidence="4" id="KW-0472">Membrane</keyword>
<dbReference type="SUPFAM" id="SSF51735">
    <property type="entry name" value="NAD(P)-binding Rossmann-fold domains"/>
    <property type="match status" value="1"/>
</dbReference>
<proteinExistence type="inferred from homology"/>
<protein>
    <submittedName>
        <fullName evidence="6">Estradiol 17-beta-dehydrogenase 2 isoform X1</fullName>
    </submittedName>
</protein>
<dbReference type="Pfam" id="PF00106">
    <property type="entry name" value="adh_short"/>
    <property type="match status" value="1"/>
</dbReference>
<dbReference type="CTD" id="3294"/>
<comment type="similarity">
    <text evidence="1 3">Belongs to the short-chain dehydrogenases/reductases (SDR) family.</text>
</comment>
<sequence length="391" mass="43202">MDQLFAEASFLHYLGVSLLLGGAVLYKLRKNQVRLGKRCAFGVLLLALLEVFCFLALPGFLGLSLFALSCLIFYVSISPGMLPVDSKAVLITGCDSGIGYALARYLDTVGFNVIAAVLNKDGQGAVALKSSCSQRLSLLQLDVTNSAQIKKAYEEVKAVLHNKGLWGFINNAGVLGYVVDGELLPIDMYKKCMEVNFFGAVEVTKTFFPLLRKARGRLINICSLGGYIPMPGLSAYGASKAALSMFSGVMRQELSKWGVKVAAFYPGGFKTNICGSERQWDEQGKEILASIMQETRDDFGEDYIFKLKNRYNDMIDNSSADISPVLYDMHHALLAKKPNYMYTPGHTLLLLSLFHYFPLWIYDLVANRLIIKNKQLPCGVLGTCQHKSKDM</sequence>
<dbReference type="PRINTS" id="PR00081">
    <property type="entry name" value="GDHRDH"/>
</dbReference>
<dbReference type="InterPro" id="IPR036291">
    <property type="entry name" value="NAD(P)-bd_dom_sf"/>
</dbReference>
<dbReference type="PRINTS" id="PR00080">
    <property type="entry name" value="SDRFAMILY"/>
</dbReference>
<keyword evidence="4" id="KW-1133">Transmembrane helix</keyword>
<keyword evidence="4" id="KW-0812">Transmembrane</keyword>
<dbReference type="OrthoDB" id="9876299at2759"/>
<dbReference type="FunCoup" id="A0A6P8R9K6">
    <property type="interactions" value="263"/>
</dbReference>
<feature type="transmembrane region" description="Helical" evidence="4">
    <location>
        <begin position="6"/>
        <end position="26"/>
    </location>
</feature>
<dbReference type="GO" id="GO:0008202">
    <property type="term" value="P:steroid metabolic process"/>
    <property type="evidence" value="ECO:0007669"/>
    <property type="project" value="TreeGrafter"/>
</dbReference>
<dbReference type="RefSeq" id="XP_033797343.1">
    <property type="nucleotide sequence ID" value="XM_033941452.1"/>
</dbReference>
<dbReference type="InterPro" id="IPR002347">
    <property type="entry name" value="SDR_fam"/>
</dbReference>
<evidence type="ECO:0000256" key="3">
    <source>
        <dbReference type="RuleBase" id="RU000363"/>
    </source>
</evidence>
<name>A0A6P8R9K6_GEOSA</name>
<evidence type="ECO:0000256" key="2">
    <source>
        <dbReference type="ARBA" id="ARBA00023002"/>
    </source>
</evidence>
<dbReference type="PANTHER" id="PTHR43313:SF3">
    <property type="entry name" value="17-BETA-HYDROXYSTEROID DEHYDROGENASE TYPE 2"/>
    <property type="match status" value="1"/>
</dbReference>
<evidence type="ECO:0000256" key="4">
    <source>
        <dbReference type="SAM" id="Phobius"/>
    </source>
</evidence>
<keyword evidence="5" id="KW-1185">Reference proteome</keyword>
<accession>A0A6P8R9K6</accession>
<dbReference type="GO" id="GO:0047035">
    <property type="term" value="F:testosterone dehydrogenase (NAD+) activity"/>
    <property type="evidence" value="ECO:0007669"/>
    <property type="project" value="TreeGrafter"/>
</dbReference>
<dbReference type="InterPro" id="IPR020904">
    <property type="entry name" value="Sc_DH/Rdtase_CS"/>
</dbReference>
<feature type="transmembrane region" description="Helical" evidence="4">
    <location>
        <begin position="38"/>
        <end position="57"/>
    </location>
</feature>
<evidence type="ECO:0000313" key="6">
    <source>
        <dbReference type="RefSeq" id="XP_033797343.1"/>
    </source>
</evidence>
<dbReference type="KEGG" id="gsh:117359166"/>
<gene>
    <name evidence="6" type="primary">HSD17B2</name>
</gene>
<evidence type="ECO:0000256" key="1">
    <source>
        <dbReference type="ARBA" id="ARBA00006484"/>
    </source>
</evidence>
<keyword evidence="2" id="KW-0560">Oxidoreductase</keyword>
<dbReference type="Gene3D" id="3.40.50.720">
    <property type="entry name" value="NAD(P)-binding Rossmann-like Domain"/>
    <property type="match status" value="1"/>
</dbReference>
<dbReference type="AlphaFoldDB" id="A0A6P8R9K6"/>
<evidence type="ECO:0000313" key="5">
    <source>
        <dbReference type="Proteomes" id="UP000515159"/>
    </source>
</evidence>
<dbReference type="PROSITE" id="PS00061">
    <property type="entry name" value="ADH_SHORT"/>
    <property type="match status" value="1"/>
</dbReference>
<dbReference type="InParanoid" id="A0A6P8R9K6"/>
<dbReference type="GO" id="GO:0004303">
    <property type="term" value="F:estradiol 17-beta-dehydrogenase [NAD(P)+] activity"/>
    <property type="evidence" value="ECO:0007669"/>
    <property type="project" value="TreeGrafter"/>
</dbReference>
<organism evidence="5 6">
    <name type="scientific">Geotrypetes seraphini</name>
    <name type="common">Gaboon caecilian</name>
    <name type="synonym">Caecilia seraphini</name>
    <dbReference type="NCBI Taxonomy" id="260995"/>
    <lineage>
        <taxon>Eukaryota</taxon>
        <taxon>Metazoa</taxon>
        <taxon>Chordata</taxon>
        <taxon>Craniata</taxon>
        <taxon>Vertebrata</taxon>
        <taxon>Euteleostomi</taxon>
        <taxon>Amphibia</taxon>
        <taxon>Gymnophiona</taxon>
        <taxon>Geotrypetes</taxon>
    </lineage>
</organism>
<reference evidence="6" key="1">
    <citation type="submission" date="2025-08" db="UniProtKB">
        <authorList>
            <consortium name="RefSeq"/>
        </authorList>
    </citation>
    <scope>IDENTIFICATION</scope>
</reference>
<dbReference type="GeneID" id="117359166"/>
<dbReference type="Proteomes" id="UP000515159">
    <property type="component" value="Chromosome 4"/>
</dbReference>